<reference evidence="1" key="1">
    <citation type="journal article" date="2014" name="Front. Microbiol.">
        <title>High frequency of phylogenetically diverse reductive dehalogenase-homologous genes in deep subseafloor sedimentary metagenomes.</title>
        <authorList>
            <person name="Kawai M."/>
            <person name="Futagami T."/>
            <person name="Toyoda A."/>
            <person name="Takaki Y."/>
            <person name="Nishi S."/>
            <person name="Hori S."/>
            <person name="Arai W."/>
            <person name="Tsubouchi T."/>
            <person name="Morono Y."/>
            <person name="Uchiyama I."/>
            <person name="Ito T."/>
            <person name="Fujiyama A."/>
            <person name="Inagaki F."/>
            <person name="Takami H."/>
        </authorList>
    </citation>
    <scope>NUCLEOTIDE SEQUENCE</scope>
    <source>
        <strain evidence="1">Expedition CK06-06</strain>
    </source>
</reference>
<proteinExistence type="predicted"/>
<sequence length="64" mass="7478">MELSKDGKEELALALLLWKDFKCQGKVDIDFYKQMLALADYIGVREELDELIKKVLVPFRITMD</sequence>
<comment type="caution">
    <text evidence="1">The sequence shown here is derived from an EMBL/GenBank/DDBJ whole genome shotgun (WGS) entry which is preliminary data.</text>
</comment>
<dbReference type="EMBL" id="BARU01008956">
    <property type="protein sequence ID" value="GAH46394.1"/>
    <property type="molecule type" value="Genomic_DNA"/>
</dbReference>
<dbReference type="AlphaFoldDB" id="X1GXP1"/>
<organism evidence="1">
    <name type="scientific">marine sediment metagenome</name>
    <dbReference type="NCBI Taxonomy" id="412755"/>
    <lineage>
        <taxon>unclassified sequences</taxon>
        <taxon>metagenomes</taxon>
        <taxon>ecological metagenomes</taxon>
    </lineage>
</organism>
<evidence type="ECO:0000313" key="1">
    <source>
        <dbReference type="EMBL" id="GAH46394.1"/>
    </source>
</evidence>
<protein>
    <submittedName>
        <fullName evidence="1">Uncharacterized protein</fullName>
    </submittedName>
</protein>
<name>X1GXP1_9ZZZZ</name>
<accession>X1GXP1</accession>
<gene>
    <name evidence="1" type="ORF">S03H2_17373</name>
</gene>